<feature type="chain" id="PRO_5014921519" evidence="1">
    <location>
        <begin position="18"/>
        <end position="72"/>
    </location>
</feature>
<organism evidence="2">
    <name type="scientific">Anopheles triannulatus</name>
    <dbReference type="NCBI Taxonomy" id="58253"/>
    <lineage>
        <taxon>Eukaryota</taxon>
        <taxon>Metazoa</taxon>
        <taxon>Ecdysozoa</taxon>
        <taxon>Arthropoda</taxon>
        <taxon>Hexapoda</taxon>
        <taxon>Insecta</taxon>
        <taxon>Pterygota</taxon>
        <taxon>Neoptera</taxon>
        <taxon>Endopterygota</taxon>
        <taxon>Diptera</taxon>
        <taxon>Nematocera</taxon>
        <taxon>Culicoidea</taxon>
        <taxon>Culicidae</taxon>
        <taxon>Anophelinae</taxon>
        <taxon>Anopheles</taxon>
    </lineage>
</organism>
<proteinExistence type="predicted"/>
<evidence type="ECO:0000313" key="2">
    <source>
        <dbReference type="EMBL" id="MBW48816.1"/>
    </source>
</evidence>
<evidence type="ECO:0000256" key="1">
    <source>
        <dbReference type="SAM" id="SignalP"/>
    </source>
</evidence>
<sequence length="72" mass="7948">MGWAEVMTALHSFSLLAFPSLRSISRGCVSQLSRTRSLSVTGRRPVGDGLQVIVIPLLRRPCDRVDQAWKPA</sequence>
<protein>
    <submittedName>
        <fullName evidence="2">Putative secreted protein</fullName>
    </submittedName>
</protein>
<dbReference type="AlphaFoldDB" id="A0A2M4B710"/>
<keyword evidence="1" id="KW-0732">Signal</keyword>
<dbReference type="EMBL" id="GGFK01015495">
    <property type="protein sequence ID" value="MBW48816.1"/>
    <property type="molecule type" value="Transcribed_RNA"/>
</dbReference>
<reference evidence="2" key="1">
    <citation type="submission" date="2018-01" db="EMBL/GenBank/DDBJ databases">
        <title>An insight into the sialome of Amazonian anophelines.</title>
        <authorList>
            <person name="Ribeiro J.M."/>
            <person name="Scarpassa V."/>
            <person name="Calvo E."/>
        </authorList>
    </citation>
    <scope>NUCLEOTIDE SEQUENCE</scope>
    <source>
        <tissue evidence="2">Salivary glands</tissue>
    </source>
</reference>
<feature type="signal peptide" evidence="1">
    <location>
        <begin position="1"/>
        <end position="17"/>
    </location>
</feature>
<name>A0A2M4B710_9DIPT</name>
<accession>A0A2M4B710</accession>